<keyword evidence="4" id="KW-0804">Transcription</keyword>
<proteinExistence type="inferred from homology"/>
<gene>
    <name evidence="6" type="ORF">COP05_10445</name>
</gene>
<dbReference type="InterPro" id="IPR005119">
    <property type="entry name" value="LysR_subst-bd"/>
</dbReference>
<dbReference type="Proteomes" id="UP000815698">
    <property type="component" value="Chromosome"/>
</dbReference>
<evidence type="ECO:0000256" key="3">
    <source>
        <dbReference type="ARBA" id="ARBA00023125"/>
    </source>
</evidence>
<dbReference type="InterPro" id="IPR050950">
    <property type="entry name" value="HTH-type_LysR_regulators"/>
</dbReference>
<dbReference type="CDD" id="cd08423">
    <property type="entry name" value="PBP2_LTTR_like_6"/>
    <property type="match status" value="1"/>
</dbReference>
<name>A0ABM6PQ79_9MICO</name>
<dbReference type="Pfam" id="PF00126">
    <property type="entry name" value="HTH_1"/>
    <property type="match status" value="1"/>
</dbReference>
<reference evidence="6 7" key="1">
    <citation type="journal article" date="2016" name="Int. J. Syst. Evol. Microbiol.">
        <title>Dermabacter jinjuensis sp. nov., a novel species of the genus Dermabacter isolated from a clinical specimen.</title>
        <authorList>
            <person name="Park Y.K."/>
            <person name="Lee K.M."/>
            <person name="Lee W.K."/>
            <person name="Cho M.J."/>
            <person name="Lee H.S."/>
            <person name="Cho Y.G."/>
            <person name="Lee Y.C."/>
            <person name="Lee W.K."/>
            <person name="Seong W.K."/>
            <person name="Hwang K.J."/>
        </authorList>
    </citation>
    <scope>NUCLEOTIDE SEQUENCE [LARGE SCALE GENOMIC DNA]</scope>
    <source>
        <strain evidence="6 7">32T</strain>
    </source>
</reference>
<dbReference type="SUPFAM" id="SSF53850">
    <property type="entry name" value="Periplasmic binding protein-like II"/>
    <property type="match status" value="1"/>
</dbReference>
<organism evidence="6 7">
    <name type="scientific">Dermabacter jinjuensis</name>
    <dbReference type="NCBI Taxonomy" id="1667168"/>
    <lineage>
        <taxon>Bacteria</taxon>
        <taxon>Bacillati</taxon>
        <taxon>Actinomycetota</taxon>
        <taxon>Actinomycetes</taxon>
        <taxon>Micrococcales</taxon>
        <taxon>Dermabacteraceae</taxon>
        <taxon>Dermabacter</taxon>
    </lineage>
</organism>
<dbReference type="InterPro" id="IPR036390">
    <property type="entry name" value="WH_DNA-bd_sf"/>
</dbReference>
<dbReference type="Gene3D" id="3.40.190.290">
    <property type="match status" value="1"/>
</dbReference>
<keyword evidence="3" id="KW-0238">DNA-binding</keyword>
<evidence type="ECO:0000313" key="7">
    <source>
        <dbReference type="Proteomes" id="UP000815698"/>
    </source>
</evidence>
<evidence type="ECO:0000256" key="1">
    <source>
        <dbReference type="ARBA" id="ARBA00009437"/>
    </source>
</evidence>
<comment type="similarity">
    <text evidence="1">Belongs to the LysR transcriptional regulatory family.</text>
</comment>
<dbReference type="SUPFAM" id="SSF46785">
    <property type="entry name" value="Winged helix' DNA-binding domain"/>
    <property type="match status" value="1"/>
</dbReference>
<evidence type="ECO:0000313" key="6">
    <source>
        <dbReference type="EMBL" id="ATH97435.1"/>
    </source>
</evidence>
<evidence type="ECO:0000256" key="2">
    <source>
        <dbReference type="ARBA" id="ARBA00023015"/>
    </source>
</evidence>
<feature type="domain" description="HTH lysR-type" evidence="5">
    <location>
        <begin position="9"/>
        <end position="66"/>
    </location>
</feature>
<sequence>MGACRLAGMDPRRLVIFNRVVTKGSIGAAARELGWTQPAVSQHIAALEKDTGMQLVVRGSGGVTPTEAGARLAVHAAAIAANLEAAETEMNDLAALKKGLVRCAAFPSAAAMLLPPTLARMDKDYPGIELGFTECEPPEALEGVRGNNFDVAMIFRYAQTPADENESLEWTPILADPVRLILPRDHPLASRDDISMRDLKNEAWVAGCDRCSANLRHHAQVAGFTPNIRYCTDDSTVAQRLVGHGTGVVALLPEIALEAYPNDTVVIKEVTELDNRVIGIVNRPGALKIPAIAAFVNTLRHNANAHGCTLTHAHVHLDTGDLSELEALAEIEASAREGAEQ</sequence>
<dbReference type="Pfam" id="PF03466">
    <property type="entry name" value="LysR_substrate"/>
    <property type="match status" value="1"/>
</dbReference>
<accession>A0ABM6PQ79</accession>
<dbReference type="InterPro" id="IPR036388">
    <property type="entry name" value="WH-like_DNA-bd_sf"/>
</dbReference>
<dbReference type="EMBL" id="CP023482">
    <property type="protein sequence ID" value="ATH97435.1"/>
    <property type="molecule type" value="Genomic_DNA"/>
</dbReference>
<dbReference type="InterPro" id="IPR000847">
    <property type="entry name" value="LysR_HTH_N"/>
</dbReference>
<evidence type="ECO:0000256" key="4">
    <source>
        <dbReference type="ARBA" id="ARBA00023163"/>
    </source>
</evidence>
<protein>
    <submittedName>
        <fullName evidence="6">LysR family transcriptional regulator</fullName>
    </submittedName>
</protein>
<dbReference type="PRINTS" id="PR00039">
    <property type="entry name" value="HTHLYSR"/>
</dbReference>
<keyword evidence="7" id="KW-1185">Reference proteome</keyword>
<dbReference type="Gene3D" id="1.10.10.10">
    <property type="entry name" value="Winged helix-like DNA-binding domain superfamily/Winged helix DNA-binding domain"/>
    <property type="match status" value="1"/>
</dbReference>
<dbReference type="PANTHER" id="PTHR30419">
    <property type="entry name" value="HTH-TYPE TRANSCRIPTIONAL REGULATOR YBHD"/>
    <property type="match status" value="1"/>
</dbReference>
<keyword evidence="2" id="KW-0805">Transcription regulation</keyword>
<dbReference type="PROSITE" id="PS50931">
    <property type="entry name" value="HTH_LYSR"/>
    <property type="match status" value="1"/>
</dbReference>
<evidence type="ECO:0000259" key="5">
    <source>
        <dbReference type="PROSITE" id="PS50931"/>
    </source>
</evidence>